<gene>
    <name evidence="1" type="ORF">NZH93_49405</name>
</gene>
<evidence type="ECO:0000313" key="2">
    <source>
        <dbReference type="Proteomes" id="UP001141259"/>
    </source>
</evidence>
<reference evidence="1" key="1">
    <citation type="submission" date="2022-08" db="EMBL/GenBank/DDBJ databases">
        <authorList>
            <person name="Tistechok S."/>
            <person name="Samborskyy M."/>
            <person name="Roman I."/>
        </authorList>
    </citation>
    <scope>NUCLEOTIDE SEQUENCE</scope>
    <source>
        <strain evidence="1">DSM 103496</strain>
    </source>
</reference>
<keyword evidence="2" id="KW-1185">Reference proteome</keyword>
<proteinExistence type="predicted"/>
<accession>A0A9X2VXW3</accession>
<dbReference type="EMBL" id="JANYMP010000064">
    <property type="protein sequence ID" value="MCS7484896.1"/>
    <property type="molecule type" value="Genomic_DNA"/>
</dbReference>
<comment type="caution">
    <text evidence="1">The sequence shown here is derived from an EMBL/GenBank/DDBJ whole genome shotgun (WGS) entry which is preliminary data.</text>
</comment>
<dbReference type="RefSeq" id="WP_259630339.1">
    <property type="nucleotide sequence ID" value="NZ_JANYMP010000064.1"/>
</dbReference>
<organism evidence="1 2">
    <name type="scientific">Umezawaea endophytica</name>
    <dbReference type="NCBI Taxonomy" id="1654476"/>
    <lineage>
        <taxon>Bacteria</taxon>
        <taxon>Bacillati</taxon>
        <taxon>Actinomycetota</taxon>
        <taxon>Actinomycetes</taxon>
        <taxon>Pseudonocardiales</taxon>
        <taxon>Pseudonocardiaceae</taxon>
        <taxon>Umezawaea</taxon>
    </lineage>
</organism>
<name>A0A9X2VXW3_9PSEU</name>
<dbReference type="AlphaFoldDB" id="A0A9X2VXW3"/>
<sequence>MSIHITGYDWQCSNCPAGSFVTFTSFDGADSNATDHADASHGGDTAGIEVVAVDHEDTWDEDPG</sequence>
<dbReference type="Proteomes" id="UP001141259">
    <property type="component" value="Unassembled WGS sequence"/>
</dbReference>
<protein>
    <submittedName>
        <fullName evidence="1">Uncharacterized protein</fullName>
    </submittedName>
</protein>
<evidence type="ECO:0000313" key="1">
    <source>
        <dbReference type="EMBL" id="MCS7484896.1"/>
    </source>
</evidence>